<dbReference type="AlphaFoldDB" id="M3H1M1"/>
<evidence type="ECO:0000313" key="2">
    <source>
        <dbReference type="Proteomes" id="UP000011770"/>
    </source>
</evidence>
<reference evidence="1 2" key="1">
    <citation type="submission" date="2013-01" db="EMBL/GenBank/DDBJ databases">
        <authorList>
            <person name="Harkins D.M."/>
            <person name="Durkin A.S."/>
            <person name="Brinkac L.M."/>
            <person name="Haft D.H."/>
            <person name="Selengut J.D."/>
            <person name="Sanka R."/>
            <person name="DePew J."/>
            <person name="Purushe J."/>
            <person name="Tulsiani S.M."/>
            <person name="Graham G.C."/>
            <person name="Burns M.-A."/>
            <person name="Dohnt M.F."/>
            <person name="Smythe L.D."/>
            <person name="McKay D.B."/>
            <person name="Craig S.B."/>
            <person name="Vinetz J.M."/>
            <person name="Sutton G.G."/>
            <person name="Nierman W.C."/>
            <person name="Fouts D.E."/>
        </authorList>
    </citation>
    <scope>NUCLEOTIDE SEQUENCE [LARGE SCALE GENOMIC DNA]</scope>
    <source>
        <strain evidence="1 2">LT2116</strain>
    </source>
</reference>
<proteinExistence type="predicted"/>
<organism evidence="1 2">
    <name type="scientific">Leptospira weilii serovar Topaz str. LT2116</name>
    <dbReference type="NCBI Taxonomy" id="1088540"/>
    <lineage>
        <taxon>Bacteria</taxon>
        <taxon>Pseudomonadati</taxon>
        <taxon>Spirochaetota</taxon>
        <taxon>Spirochaetia</taxon>
        <taxon>Leptospirales</taxon>
        <taxon>Leptospiraceae</taxon>
        <taxon>Leptospira</taxon>
    </lineage>
</organism>
<gene>
    <name evidence="1" type="ORF">LEP1GSC188_0336</name>
</gene>
<comment type="caution">
    <text evidence="1">The sequence shown here is derived from an EMBL/GenBank/DDBJ whole genome shotgun (WGS) entry which is preliminary data.</text>
</comment>
<dbReference type="EMBL" id="AHOR02000018">
    <property type="protein sequence ID" value="EMF82645.1"/>
    <property type="molecule type" value="Genomic_DNA"/>
</dbReference>
<accession>M3H1M1</accession>
<name>M3H1M1_9LEPT</name>
<dbReference type="Proteomes" id="UP000011770">
    <property type="component" value="Unassembled WGS sequence"/>
</dbReference>
<evidence type="ECO:0000313" key="1">
    <source>
        <dbReference type="EMBL" id="EMF82645.1"/>
    </source>
</evidence>
<sequence length="50" mass="5844">MDFYFSEKLIRISPSNPVCNIDVTLRQTDSKRNPLLVDSYRLEPISKTNK</sequence>
<protein>
    <submittedName>
        <fullName evidence="1">Uncharacterized protein</fullName>
    </submittedName>
</protein>